<dbReference type="PANTHER" id="PTHR47331">
    <property type="entry name" value="PHD-TYPE DOMAIN-CONTAINING PROTEIN"/>
    <property type="match status" value="1"/>
</dbReference>
<evidence type="ECO:0000313" key="2">
    <source>
        <dbReference type="Proteomes" id="UP000693946"/>
    </source>
</evidence>
<keyword evidence="2" id="KW-1185">Reference proteome</keyword>
<evidence type="ECO:0000313" key="1">
    <source>
        <dbReference type="EMBL" id="KAG7522786.1"/>
    </source>
</evidence>
<comment type="caution">
    <text evidence="1">The sequence shown here is derived from an EMBL/GenBank/DDBJ whole genome shotgun (WGS) entry which is preliminary data.</text>
</comment>
<reference evidence="1 2" key="1">
    <citation type="journal article" date="2021" name="Sci. Rep.">
        <title>Chromosome anchoring in Senegalese sole (Solea senegalensis) reveals sex-associated markers and genome rearrangements in flatfish.</title>
        <authorList>
            <person name="Guerrero-Cozar I."/>
            <person name="Gomez-Garrido J."/>
            <person name="Berbel C."/>
            <person name="Martinez-Blanch J.F."/>
            <person name="Alioto T."/>
            <person name="Claros M.G."/>
            <person name="Gagnaire P.A."/>
            <person name="Manchado M."/>
        </authorList>
    </citation>
    <scope>NUCLEOTIDE SEQUENCE [LARGE SCALE GENOMIC DNA]</scope>
    <source>
        <strain evidence="1">Sse05_10M</strain>
    </source>
</reference>
<organism evidence="1 2">
    <name type="scientific">Solea senegalensis</name>
    <name type="common">Senegalese sole</name>
    <dbReference type="NCBI Taxonomy" id="28829"/>
    <lineage>
        <taxon>Eukaryota</taxon>
        <taxon>Metazoa</taxon>
        <taxon>Chordata</taxon>
        <taxon>Craniata</taxon>
        <taxon>Vertebrata</taxon>
        <taxon>Euteleostomi</taxon>
        <taxon>Actinopterygii</taxon>
        <taxon>Neopterygii</taxon>
        <taxon>Teleostei</taxon>
        <taxon>Neoteleostei</taxon>
        <taxon>Acanthomorphata</taxon>
        <taxon>Carangaria</taxon>
        <taxon>Pleuronectiformes</taxon>
        <taxon>Pleuronectoidei</taxon>
        <taxon>Soleidae</taxon>
        <taxon>Solea</taxon>
    </lineage>
</organism>
<sequence>MEWENTGWTHFVEHNFYVDNWLISLPSATEAIILLARTQEMLSTLNLRLHKIALNCSDVLKAFSQEDHAKGLQDLDFDDNFALIQRSLGLS</sequence>
<accession>A0AAV6T093</accession>
<dbReference type="AlphaFoldDB" id="A0AAV6T093"/>
<dbReference type="EMBL" id="JAGKHQ010000002">
    <property type="protein sequence ID" value="KAG7522786.1"/>
    <property type="molecule type" value="Genomic_DNA"/>
</dbReference>
<gene>
    <name evidence="1" type="ORF">JOB18_030408</name>
</gene>
<name>A0AAV6T093_SOLSE</name>
<proteinExistence type="predicted"/>
<dbReference type="Proteomes" id="UP000693946">
    <property type="component" value="Linkage Group LG10"/>
</dbReference>
<dbReference type="PANTHER" id="PTHR47331:SF6">
    <property type="entry name" value="DOUBLECORTIN DOMAIN-CONTAINING PROTEIN"/>
    <property type="match status" value="1"/>
</dbReference>
<protein>
    <submittedName>
        <fullName evidence="1">Uncharacterized protein</fullName>
    </submittedName>
</protein>